<protein>
    <recommendedName>
        <fullName evidence="2">Glycinamide ribonucleotide synthetase</fullName>
    </recommendedName>
    <alternativeName>
        <fullName evidence="3">Phosphoribosylglycinamide synthetase</fullName>
    </alternativeName>
</protein>
<evidence type="ECO:0000313" key="6">
    <source>
        <dbReference type="Proteomes" id="UP001212803"/>
    </source>
</evidence>
<evidence type="ECO:0000256" key="2">
    <source>
        <dbReference type="ARBA" id="ARBA00042242"/>
    </source>
</evidence>
<dbReference type="EMBL" id="CP115149">
    <property type="protein sequence ID" value="WBL36216.1"/>
    <property type="molecule type" value="Genomic_DNA"/>
</dbReference>
<dbReference type="Proteomes" id="UP001212803">
    <property type="component" value="Chromosome"/>
</dbReference>
<dbReference type="PANTHER" id="PTHR43472">
    <property type="entry name" value="PHOSPHORIBOSYLAMINE--GLYCINE LIGASE"/>
    <property type="match status" value="1"/>
</dbReference>
<evidence type="ECO:0000256" key="3">
    <source>
        <dbReference type="ARBA" id="ARBA00042864"/>
    </source>
</evidence>
<dbReference type="Pfam" id="PF02843">
    <property type="entry name" value="GARS_C"/>
    <property type="match status" value="1"/>
</dbReference>
<dbReference type="RefSeq" id="WP_270056741.1">
    <property type="nucleotide sequence ID" value="NZ_CP115149.1"/>
</dbReference>
<accession>A0ABY7M6Q4</accession>
<dbReference type="Gene3D" id="3.90.600.10">
    <property type="entry name" value="Phosphoribosylglycinamide synthetase, C-terminal domain"/>
    <property type="match status" value="1"/>
</dbReference>
<proteinExistence type="inferred from homology"/>
<dbReference type="SMART" id="SM01210">
    <property type="entry name" value="GARS_C"/>
    <property type="match status" value="1"/>
</dbReference>
<keyword evidence="6" id="KW-1185">Reference proteome</keyword>
<evidence type="ECO:0000256" key="1">
    <source>
        <dbReference type="ARBA" id="ARBA00038345"/>
    </source>
</evidence>
<organism evidence="5 6">
    <name type="scientific">Tepidiforma flava</name>
    <dbReference type="NCBI Taxonomy" id="3004094"/>
    <lineage>
        <taxon>Bacteria</taxon>
        <taxon>Bacillati</taxon>
        <taxon>Chloroflexota</taxon>
        <taxon>Tepidiformia</taxon>
        <taxon>Tepidiformales</taxon>
        <taxon>Tepidiformaceae</taxon>
        <taxon>Tepidiforma</taxon>
    </lineage>
</organism>
<feature type="domain" description="Phosphoribosylglycinamide synthetase C-domain" evidence="4">
    <location>
        <begin position="7"/>
        <end position="99"/>
    </location>
</feature>
<gene>
    <name evidence="5" type="ORF">O0235_00960</name>
</gene>
<reference evidence="5 6" key="1">
    <citation type="journal article" date="2023" name="ISME J.">
        <title>Thermophilic Dehalococcoidia with unusual traits shed light on an unexpected past.</title>
        <authorList>
            <person name="Palmer M."/>
            <person name="Covington J.K."/>
            <person name="Zhou E.M."/>
            <person name="Thomas S.C."/>
            <person name="Habib N."/>
            <person name="Seymour C.O."/>
            <person name="Lai D."/>
            <person name="Johnston J."/>
            <person name="Hashimi A."/>
            <person name="Jiao J.Y."/>
            <person name="Muok A.R."/>
            <person name="Liu L."/>
            <person name="Xian W.D."/>
            <person name="Zhi X.Y."/>
            <person name="Li M.M."/>
            <person name="Silva L.P."/>
            <person name="Bowen B.P."/>
            <person name="Louie K."/>
            <person name="Briegel A."/>
            <person name="Pett-Ridge J."/>
            <person name="Weber P.K."/>
            <person name="Tocheva E.I."/>
            <person name="Woyke T."/>
            <person name="Northen T.R."/>
            <person name="Mayali X."/>
            <person name="Li W.J."/>
            <person name="Hedlund B.P."/>
        </authorList>
    </citation>
    <scope>NUCLEOTIDE SEQUENCE [LARGE SCALE GENOMIC DNA]</scope>
    <source>
        <strain evidence="5 6">YIM 72310</strain>
    </source>
</reference>
<dbReference type="InterPro" id="IPR000115">
    <property type="entry name" value="PRibGlycinamide_synth"/>
</dbReference>
<evidence type="ECO:0000313" key="5">
    <source>
        <dbReference type="EMBL" id="WBL36216.1"/>
    </source>
</evidence>
<dbReference type="InterPro" id="IPR037123">
    <property type="entry name" value="PRibGlycinamide_synth_C_sf"/>
</dbReference>
<dbReference type="InterPro" id="IPR020560">
    <property type="entry name" value="PRibGlycinamide_synth_C-dom"/>
</dbReference>
<name>A0ABY7M6Q4_9CHLR</name>
<sequence>MRWAAEPAVCVVLVPGGYPGKYETGHPVEGLDRVDPDVFVFHGGTKLVDGRVVTSGGRALTVAARGATVREAREKVYDNVRRIHFKDMHYRTDIALEAAAGG</sequence>
<dbReference type="PANTHER" id="PTHR43472:SF1">
    <property type="entry name" value="PHOSPHORIBOSYLAMINE--GLYCINE LIGASE, CHLOROPLASTIC"/>
    <property type="match status" value="1"/>
</dbReference>
<comment type="similarity">
    <text evidence="1">Belongs to the GARS family.</text>
</comment>
<dbReference type="SUPFAM" id="SSF51246">
    <property type="entry name" value="Rudiment single hybrid motif"/>
    <property type="match status" value="1"/>
</dbReference>
<evidence type="ECO:0000259" key="4">
    <source>
        <dbReference type="SMART" id="SM01210"/>
    </source>
</evidence>
<dbReference type="InterPro" id="IPR011054">
    <property type="entry name" value="Rudment_hybrid_motif"/>
</dbReference>